<dbReference type="InterPro" id="IPR023780">
    <property type="entry name" value="Chromo_domain"/>
</dbReference>
<feature type="domain" description="Chromo" evidence="2">
    <location>
        <begin position="9"/>
        <end position="46"/>
    </location>
</feature>
<proteinExistence type="predicted"/>
<dbReference type="Pfam" id="PF00385">
    <property type="entry name" value="Chromo"/>
    <property type="match status" value="1"/>
</dbReference>
<dbReference type="EMBL" id="LGRN01001057">
    <property type="protein sequence ID" value="OJD09894.1"/>
    <property type="molecule type" value="Genomic_DNA"/>
</dbReference>
<dbReference type="SUPFAM" id="SSF54160">
    <property type="entry name" value="Chromo domain-like"/>
    <property type="match status" value="1"/>
</dbReference>
<evidence type="ECO:0000256" key="1">
    <source>
        <dbReference type="ARBA" id="ARBA00011353"/>
    </source>
</evidence>
<gene>
    <name evidence="3" type="ORF">AJ78_08872</name>
</gene>
<sequence>MGEDNELEWEIKNILDERPRGRGRQYLVKWVDYDRSSWTPGSTLSE</sequence>
<dbReference type="InterPro" id="IPR000953">
    <property type="entry name" value="Chromo/chromo_shadow_dom"/>
</dbReference>
<dbReference type="GO" id="GO:0006338">
    <property type="term" value="P:chromatin remodeling"/>
    <property type="evidence" value="ECO:0007669"/>
    <property type="project" value="UniProtKB-ARBA"/>
</dbReference>
<organism evidence="3 4">
    <name type="scientific">Emergomyces pasteurianus Ep9510</name>
    <dbReference type="NCBI Taxonomy" id="1447872"/>
    <lineage>
        <taxon>Eukaryota</taxon>
        <taxon>Fungi</taxon>
        <taxon>Dikarya</taxon>
        <taxon>Ascomycota</taxon>
        <taxon>Pezizomycotina</taxon>
        <taxon>Eurotiomycetes</taxon>
        <taxon>Eurotiomycetidae</taxon>
        <taxon>Onygenales</taxon>
        <taxon>Ajellomycetaceae</taxon>
        <taxon>Emergomyces</taxon>
    </lineage>
</organism>
<accession>A0A1J9P100</accession>
<dbReference type="AlphaFoldDB" id="A0A1J9P100"/>
<keyword evidence="4" id="KW-1185">Reference proteome</keyword>
<comment type="subunit">
    <text evidence="1">Component of the NuA4 histone acetyltransferase complex.</text>
</comment>
<dbReference type="STRING" id="1447872.A0A1J9P100"/>
<feature type="non-terminal residue" evidence="3">
    <location>
        <position position="46"/>
    </location>
</feature>
<dbReference type="VEuPathDB" id="FungiDB:AJ78_08872"/>
<reference evidence="3 4" key="1">
    <citation type="submission" date="2015-07" db="EMBL/GenBank/DDBJ databases">
        <title>Emmonsia species relationships and genome sequence.</title>
        <authorList>
            <consortium name="The Broad Institute Genomics Platform"/>
            <person name="Cuomo C.A."/>
            <person name="Munoz J.F."/>
            <person name="Imamovic A."/>
            <person name="Priest M.E."/>
            <person name="Young S."/>
            <person name="Clay O.K."/>
            <person name="McEwen J.G."/>
        </authorList>
    </citation>
    <scope>NUCLEOTIDE SEQUENCE [LARGE SCALE GENOMIC DNA]</scope>
    <source>
        <strain evidence="3 4">UAMH 9510</strain>
    </source>
</reference>
<dbReference type="Proteomes" id="UP000182235">
    <property type="component" value="Unassembled WGS sequence"/>
</dbReference>
<dbReference type="InterPro" id="IPR016197">
    <property type="entry name" value="Chromo-like_dom_sf"/>
</dbReference>
<dbReference type="PROSITE" id="PS50013">
    <property type="entry name" value="CHROMO_2"/>
    <property type="match status" value="1"/>
</dbReference>
<evidence type="ECO:0000313" key="4">
    <source>
        <dbReference type="Proteomes" id="UP000182235"/>
    </source>
</evidence>
<evidence type="ECO:0000259" key="2">
    <source>
        <dbReference type="PROSITE" id="PS50013"/>
    </source>
</evidence>
<evidence type="ECO:0000313" key="3">
    <source>
        <dbReference type="EMBL" id="OJD09894.1"/>
    </source>
</evidence>
<dbReference type="Gene3D" id="2.40.50.40">
    <property type="match status" value="1"/>
</dbReference>
<name>A0A1J9P100_9EURO</name>
<protein>
    <recommendedName>
        <fullName evidence="2">Chromo domain-containing protein</fullName>
    </recommendedName>
</protein>
<dbReference type="OrthoDB" id="433924at2759"/>
<comment type="caution">
    <text evidence="3">The sequence shown here is derived from an EMBL/GenBank/DDBJ whole genome shotgun (WGS) entry which is preliminary data.</text>
</comment>